<gene>
    <name evidence="2" type="ORF">HZ995_01080</name>
</gene>
<name>A0A975EQ72_9RHOB</name>
<proteinExistence type="predicted"/>
<keyword evidence="1" id="KW-0472">Membrane</keyword>
<reference evidence="2" key="1">
    <citation type="submission" date="2020-07" db="EMBL/GenBank/DDBJ databases">
        <title>Genome sequences of bacteria associated with the marine, planktonic diatom Thalassiosira profunda strain ECT2AJA-044.</title>
        <authorList>
            <person name="Gargas C.B."/>
            <person name="Roberts W.R."/>
            <person name="Alverson A.J."/>
        </authorList>
    </citation>
    <scope>NUCLEOTIDE SEQUENCE</scope>
    <source>
        <strain evidence="2">ECT2AJA-044</strain>
    </source>
</reference>
<evidence type="ECO:0000313" key="3">
    <source>
        <dbReference type="Proteomes" id="UP000665026"/>
    </source>
</evidence>
<protein>
    <submittedName>
        <fullName evidence="2">Periplasmic heavy metal sensor</fullName>
    </submittedName>
</protein>
<organism evidence="2 3">
    <name type="scientific">Cognatishimia activa</name>
    <dbReference type="NCBI Taxonomy" id="1715691"/>
    <lineage>
        <taxon>Bacteria</taxon>
        <taxon>Pseudomonadati</taxon>
        <taxon>Pseudomonadota</taxon>
        <taxon>Alphaproteobacteria</taxon>
        <taxon>Rhodobacterales</taxon>
        <taxon>Paracoccaceae</taxon>
        <taxon>Cognatishimia</taxon>
    </lineage>
</organism>
<dbReference type="InterPro" id="IPR025961">
    <property type="entry name" value="Metal_resist"/>
</dbReference>
<dbReference type="KEGG" id="cact:HZ995_01080"/>
<sequence>MPDTQDKKPSGMRPGLRYLLIGSLAVNFIIAGLMVGATVGNKRSGDRPPREGDILGAYTQALSSQERREIGKNIRDHHRALGEKPMRPREVLQQMLEALQAEPFDPEAVKALIDQQSETAFERRKIAQGLWLEYVSDMTAEERAAYAARIQEVLSKRKGPPKRP</sequence>
<feature type="transmembrane region" description="Helical" evidence="1">
    <location>
        <begin position="20"/>
        <end position="40"/>
    </location>
</feature>
<accession>A0A975EQ72</accession>
<dbReference type="Pfam" id="PF13801">
    <property type="entry name" value="Metal_resist"/>
    <property type="match status" value="1"/>
</dbReference>
<evidence type="ECO:0000313" key="2">
    <source>
        <dbReference type="EMBL" id="QTN36155.1"/>
    </source>
</evidence>
<keyword evidence="1" id="KW-0812">Transmembrane</keyword>
<dbReference type="EMBL" id="CP060010">
    <property type="protein sequence ID" value="QTN36155.1"/>
    <property type="molecule type" value="Genomic_DNA"/>
</dbReference>
<dbReference type="AlphaFoldDB" id="A0A975EQ72"/>
<dbReference type="Proteomes" id="UP000665026">
    <property type="component" value="Chromosome"/>
</dbReference>
<dbReference type="RefSeq" id="WP_209356858.1">
    <property type="nucleotide sequence ID" value="NZ_CP060010.1"/>
</dbReference>
<evidence type="ECO:0000256" key="1">
    <source>
        <dbReference type="SAM" id="Phobius"/>
    </source>
</evidence>
<keyword evidence="1" id="KW-1133">Transmembrane helix</keyword>